<dbReference type="Pfam" id="PF00990">
    <property type="entry name" value="GGDEF"/>
    <property type="match status" value="1"/>
</dbReference>
<dbReference type="Proteomes" id="UP000295411">
    <property type="component" value="Unassembled WGS sequence"/>
</dbReference>
<dbReference type="GO" id="GO:0052621">
    <property type="term" value="F:diguanylate cyclase activity"/>
    <property type="evidence" value="ECO:0007669"/>
    <property type="project" value="TreeGrafter"/>
</dbReference>
<feature type="transmembrane region" description="Helical" evidence="1">
    <location>
        <begin position="6"/>
        <end position="25"/>
    </location>
</feature>
<dbReference type="EMBL" id="SMTK01000002">
    <property type="protein sequence ID" value="TDK26987.1"/>
    <property type="molecule type" value="Genomic_DNA"/>
</dbReference>
<dbReference type="PANTHER" id="PTHR45138">
    <property type="entry name" value="REGULATORY COMPONENTS OF SENSORY TRANSDUCTION SYSTEM"/>
    <property type="match status" value="1"/>
</dbReference>
<feature type="transmembrane region" description="Helical" evidence="1">
    <location>
        <begin position="184"/>
        <end position="207"/>
    </location>
</feature>
<reference evidence="3 4" key="1">
    <citation type="submission" date="2019-03" db="EMBL/GenBank/DDBJ databases">
        <title>Arthrobacter sp. nov., an bacterium isolated from biocrust in Mu Us Desert.</title>
        <authorList>
            <person name="Lixiong L."/>
        </authorList>
    </citation>
    <scope>NUCLEOTIDE SEQUENCE [LARGE SCALE GENOMIC DNA]</scope>
    <source>
        <strain evidence="3 4">SLN-3</strain>
    </source>
</reference>
<dbReference type="InterPro" id="IPR050469">
    <property type="entry name" value="Diguanylate_Cyclase"/>
</dbReference>
<feature type="transmembrane region" description="Helical" evidence="1">
    <location>
        <begin position="121"/>
        <end position="139"/>
    </location>
</feature>
<dbReference type="AlphaFoldDB" id="A0A4R5U093"/>
<feature type="domain" description="GGDEF" evidence="2">
    <location>
        <begin position="250"/>
        <end position="381"/>
    </location>
</feature>
<keyword evidence="1" id="KW-1133">Transmembrane helix</keyword>
<dbReference type="OrthoDB" id="23692at2"/>
<dbReference type="RefSeq" id="WP_133403333.1">
    <property type="nucleotide sequence ID" value="NZ_SMTK01000002.1"/>
</dbReference>
<protein>
    <submittedName>
        <fullName evidence="3">GGDEF domain-containing protein</fullName>
    </submittedName>
</protein>
<dbReference type="FunFam" id="3.30.70.270:FF:000001">
    <property type="entry name" value="Diguanylate cyclase domain protein"/>
    <property type="match status" value="1"/>
</dbReference>
<dbReference type="Gene3D" id="3.30.70.270">
    <property type="match status" value="1"/>
</dbReference>
<feature type="transmembrane region" description="Helical" evidence="1">
    <location>
        <begin position="37"/>
        <end position="55"/>
    </location>
</feature>
<evidence type="ECO:0000313" key="4">
    <source>
        <dbReference type="Proteomes" id="UP000295411"/>
    </source>
</evidence>
<dbReference type="GO" id="GO:0043709">
    <property type="term" value="P:cell adhesion involved in single-species biofilm formation"/>
    <property type="evidence" value="ECO:0007669"/>
    <property type="project" value="TreeGrafter"/>
</dbReference>
<dbReference type="GO" id="GO:1902201">
    <property type="term" value="P:negative regulation of bacterial-type flagellum-dependent cell motility"/>
    <property type="evidence" value="ECO:0007669"/>
    <property type="project" value="TreeGrafter"/>
</dbReference>
<dbReference type="InterPro" id="IPR000160">
    <property type="entry name" value="GGDEF_dom"/>
</dbReference>
<proteinExistence type="predicted"/>
<comment type="caution">
    <text evidence="3">The sequence shown here is derived from an EMBL/GenBank/DDBJ whole genome shotgun (WGS) entry which is preliminary data.</text>
</comment>
<gene>
    <name evidence="3" type="ORF">E2F48_07510</name>
</gene>
<evidence type="ECO:0000313" key="3">
    <source>
        <dbReference type="EMBL" id="TDK26987.1"/>
    </source>
</evidence>
<sequence>MPLDTSTLRVAFGVVALIQLVLFYLVTFRRTRSAYSAWWCAAIGLFLAGSAAFLLDGTSHQVWANPLGNTLLVAGSAAVWAAARSLHRGRPRVAQLAAPPLLTALASAADNPGVNAWSGGPVFLGMMSLLFGLAAREVWRPVPHRVRTQVPLAVASWLLSLFYLGRGVAFVVDGVDGFVFTTYFGSAVTTLITLTLLVVVSFTMAALSNDQVTRDLRHRAARDGLTGLLNRSGFLDRADRELMRLTAAGIPGALILADLDRFKQVNDTYGHAAGDTALRAFAEACSRSVRSTDLVGRYGGEEFIILLSGADGGRAEAVSAEISRVLQGTPTAQGFPLPTVSYGIAEAGAAGRGLEAVIAAADAALYAAKSQGRNRAVRAAV</sequence>
<evidence type="ECO:0000256" key="1">
    <source>
        <dbReference type="SAM" id="Phobius"/>
    </source>
</evidence>
<dbReference type="PROSITE" id="PS50887">
    <property type="entry name" value="GGDEF"/>
    <property type="match status" value="1"/>
</dbReference>
<dbReference type="PANTHER" id="PTHR45138:SF9">
    <property type="entry name" value="DIGUANYLATE CYCLASE DGCM-RELATED"/>
    <property type="match status" value="1"/>
</dbReference>
<dbReference type="GO" id="GO:0005886">
    <property type="term" value="C:plasma membrane"/>
    <property type="evidence" value="ECO:0007669"/>
    <property type="project" value="TreeGrafter"/>
</dbReference>
<dbReference type="SUPFAM" id="SSF55073">
    <property type="entry name" value="Nucleotide cyclase"/>
    <property type="match status" value="1"/>
</dbReference>
<dbReference type="CDD" id="cd01949">
    <property type="entry name" value="GGDEF"/>
    <property type="match status" value="1"/>
</dbReference>
<dbReference type="NCBIfam" id="TIGR00254">
    <property type="entry name" value="GGDEF"/>
    <property type="match status" value="1"/>
</dbReference>
<evidence type="ECO:0000259" key="2">
    <source>
        <dbReference type="PROSITE" id="PS50887"/>
    </source>
</evidence>
<dbReference type="InterPro" id="IPR029787">
    <property type="entry name" value="Nucleotide_cyclase"/>
</dbReference>
<feature type="transmembrane region" description="Helical" evidence="1">
    <location>
        <begin position="151"/>
        <end position="172"/>
    </location>
</feature>
<name>A0A4R5U093_9MICC</name>
<keyword evidence="1" id="KW-0472">Membrane</keyword>
<keyword evidence="1" id="KW-0812">Transmembrane</keyword>
<keyword evidence="4" id="KW-1185">Reference proteome</keyword>
<accession>A0A4R5U093</accession>
<dbReference type="InterPro" id="IPR043128">
    <property type="entry name" value="Rev_trsase/Diguanyl_cyclase"/>
</dbReference>
<dbReference type="SMART" id="SM00267">
    <property type="entry name" value="GGDEF"/>
    <property type="match status" value="1"/>
</dbReference>
<organism evidence="3 4">
    <name type="scientific">Arthrobacter crusticola</name>
    <dbReference type="NCBI Taxonomy" id="2547960"/>
    <lineage>
        <taxon>Bacteria</taxon>
        <taxon>Bacillati</taxon>
        <taxon>Actinomycetota</taxon>
        <taxon>Actinomycetes</taxon>
        <taxon>Micrococcales</taxon>
        <taxon>Micrococcaceae</taxon>
        <taxon>Arthrobacter</taxon>
    </lineage>
</organism>